<name>A0AAN8SFQ2_POLSC</name>
<dbReference type="SUPFAM" id="SSF47954">
    <property type="entry name" value="Cyclin-like"/>
    <property type="match status" value="2"/>
</dbReference>
<dbReference type="SMART" id="SM01332">
    <property type="entry name" value="Cyclin_C"/>
    <property type="match status" value="1"/>
</dbReference>
<dbReference type="Pfam" id="PF02984">
    <property type="entry name" value="Cyclin_C"/>
    <property type="match status" value="1"/>
</dbReference>
<evidence type="ECO:0000256" key="2">
    <source>
        <dbReference type="RuleBase" id="RU000383"/>
    </source>
</evidence>
<protein>
    <recommendedName>
        <fullName evidence="8">Cyclin-L1</fullName>
    </recommendedName>
</protein>
<evidence type="ECO:0000259" key="5">
    <source>
        <dbReference type="SMART" id="SM01332"/>
    </source>
</evidence>
<reference evidence="6 7" key="1">
    <citation type="submission" date="2023-10" db="EMBL/GenBank/DDBJ databases">
        <title>Genomes of two closely related lineages of the louse Polyplax serrata with different host specificities.</title>
        <authorList>
            <person name="Martinu J."/>
            <person name="Tarabai H."/>
            <person name="Stefka J."/>
            <person name="Hypsa V."/>
        </authorList>
    </citation>
    <scope>NUCLEOTIDE SEQUENCE [LARGE SCALE GENOMIC DNA]</scope>
    <source>
        <strain evidence="6">HR10_N</strain>
    </source>
</reference>
<feature type="compositionally biased region" description="Polar residues" evidence="3">
    <location>
        <begin position="444"/>
        <end position="459"/>
    </location>
</feature>
<keyword evidence="1 2" id="KW-0195">Cyclin</keyword>
<evidence type="ECO:0000256" key="1">
    <source>
        <dbReference type="ARBA" id="ARBA00023127"/>
    </source>
</evidence>
<gene>
    <name evidence="6" type="ORF">RUM43_001084</name>
</gene>
<feature type="compositionally biased region" description="Basic and acidic residues" evidence="3">
    <location>
        <begin position="576"/>
        <end position="604"/>
    </location>
</feature>
<dbReference type="Proteomes" id="UP001372834">
    <property type="component" value="Unassembled WGS sequence"/>
</dbReference>
<dbReference type="Gene3D" id="1.10.472.10">
    <property type="entry name" value="Cyclin-like"/>
    <property type="match status" value="2"/>
</dbReference>
<organism evidence="6 7">
    <name type="scientific">Polyplax serrata</name>
    <name type="common">Common mouse louse</name>
    <dbReference type="NCBI Taxonomy" id="468196"/>
    <lineage>
        <taxon>Eukaryota</taxon>
        <taxon>Metazoa</taxon>
        <taxon>Ecdysozoa</taxon>
        <taxon>Arthropoda</taxon>
        <taxon>Hexapoda</taxon>
        <taxon>Insecta</taxon>
        <taxon>Pterygota</taxon>
        <taxon>Neoptera</taxon>
        <taxon>Paraneoptera</taxon>
        <taxon>Psocodea</taxon>
        <taxon>Troctomorpha</taxon>
        <taxon>Phthiraptera</taxon>
        <taxon>Anoplura</taxon>
        <taxon>Polyplacidae</taxon>
        <taxon>Polyplax</taxon>
    </lineage>
</organism>
<dbReference type="AlphaFoldDB" id="A0AAN8SFQ2"/>
<feature type="domain" description="Cyclin-like" evidence="4">
    <location>
        <begin position="327"/>
        <end position="411"/>
    </location>
</feature>
<dbReference type="SMART" id="SM00385">
    <property type="entry name" value="CYCLIN"/>
    <property type="match status" value="2"/>
</dbReference>
<feature type="domain" description="Cyclin-like" evidence="4">
    <location>
        <begin position="57"/>
        <end position="160"/>
    </location>
</feature>
<sequence length="834" mass="96836">MEVNNHVQAKNNVETYGKVVLTLKNCLLPEEKLSPTPSQIDGLDAETETDLRILGCELMQTAGILLKLPQVAMATAQVLFQRFYYSKSFIRQNFEITGMGCLYLASKIEEAPRRIRDVINVYHHIKQVNNQNLGDDIVSIKTWQINCNSMVFQMNKTMGRKLEQRIDLKIERESESGRDKTSPMMICSSQALCHDVIQAVLLNWQRSGLLLQEFICSEIEEASVTRSSIRQKNNRQMDFKISNYFLKINNLLCFWLWYMLEGRLWIHGETSVCPTKVNEYPGGMLRETITPMILDQSYIGLKYQVIKAERRVLKELGFCVHIKHPHKLIVLYLQVLGLETKNTLMQLAWNYMNDSLRTDVFVRYQPETVACACIYLTARRLKMPMPKSPPWFSIFKVEEKDIQDICVRILRLYARPKAKADVLEKKVQELVKKFEENRQKNKAGLNTETSGTNTPTSPNVAEKKSPPKRRSHSDRSRSRSKSPSASPRHKKSKKHKKSVSRSRSRSRSYEKKYKKSRKSGRRSKSSSPPSKTYNRDKKYRSRSRSYEREYPKKLPNDGKYYSDRYKEEKGFDRYYKDDKHRKDKSSGKDDEKHKKADENYRRDDDDAGEELEEEKTCGVVEIMQLNETKMELLLYVDSRKDEFTIDRYTKAFDVTVLSPGEWLIHTSFKYLEEVYVTAIAVFGDHLILSFCAYPFSHANIESEHSNEFNSPSNNFENDVNDIFKAQTYGNILKTLEGNENENVEPSSQHTEPFYGGRRRVRENTRASVPEELTYRKLFKKKGGQLKKHLWTAILVRSNKVSALEFVENASFLMKLGYQISKGQLVGFGSCSLSK</sequence>
<evidence type="ECO:0000256" key="3">
    <source>
        <dbReference type="SAM" id="MobiDB-lite"/>
    </source>
</evidence>
<dbReference type="InterPro" id="IPR036915">
    <property type="entry name" value="Cyclin-like_sf"/>
</dbReference>
<proteinExistence type="inferred from homology"/>
<evidence type="ECO:0000313" key="6">
    <source>
        <dbReference type="EMBL" id="KAK6644811.1"/>
    </source>
</evidence>
<evidence type="ECO:0000259" key="4">
    <source>
        <dbReference type="SMART" id="SM00385"/>
    </source>
</evidence>
<feature type="region of interest" description="Disordered" evidence="3">
    <location>
        <begin position="438"/>
        <end position="562"/>
    </location>
</feature>
<dbReference type="EMBL" id="JAWJWE010000001">
    <property type="protein sequence ID" value="KAK6644811.1"/>
    <property type="molecule type" value="Genomic_DNA"/>
</dbReference>
<dbReference type="InterPro" id="IPR013763">
    <property type="entry name" value="Cyclin-like_dom"/>
</dbReference>
<dbReference type="GO" id="GO:0006357">
    <property type="term" value="P:regulation of transcription by RNA polymerase II"/>
    <property type="evidence" value="ECO:0007669"/>
    <property type="project" value="InterPro"/>
</dbReference>
<dbReference type="InterPro" id="IPR006671">
    <property type="entry name" value="Cyclin_N"/>
</dbReference>
<evidence type="ECO:0008006" key="8">
    <source>
        <dbReference type="Google" id="ProtNLM"/>
    </source>
</evidence>
<dbReference type="PANTHER" id="PTHR10026">
    <property type="entry name" value="CYCLIN"/>
    <property type="match status" value="1"/>
</dbReference>
<feature type="domain" description="Cyclin C-terminal" evidence="5">
    <location>
        <begin position="323"/>
        <end position="448"/>
    </location>
</feature>
<dbReference type="GO" id="GO:0016538">
    <property type="term" value="F:cyclin-dependent protein serine/threonine kinase regulator activity"/>
    <property type="evidence" value="ECO:0007669"/>
    <property type="project" value="InterPro"/>
</dbReference>
<feature type="compositionally biased region" description="Basic and acidic residues" evidence="3">
    <location>
        <begin position="544"/>
        <end position="562"/>
    </location>
</feature>
<feature type="compositionally biased region" description="Basic residues" evidence="3">
    <location>
        <begin position="487"/>
        <end position="524"/>
    </location>
</feature>
<accession>A0AAN8SFQ2</accession>
<evidence type="ECO:0000313" key="7">
    <source>
        <dbReference type="Proteomes" id="UP001372834"/>
    </source>
</evidence>
<feature type="region of interest" description="Disordered" evidence="3">
    <location>
        <begin position="576"/>
        <end position="613"/>
    </location>
</feature>
<dbReference type="InterPro" id="IPR004367">
    <property type="entry name" value="Cyclin_C-dom"/>
</dbReference>
<comment type="similarity">
    <text evidence="2">Belongs to the cyclin family.</text>
</comment>
<dbReference type="FunFam" id="1.10.472.10:FF:000031">
    <property type="entry name" value="cyclin-L1-1-like isoform X1"/>
    <property type="match status" value="1"/>
</dbReference>
<dbReference type="InterPro" id="IPR043198">
    <property type="entry name" value="Cyclin/Ssn8"/>
</dbReference>
<comment type="caution">
    <text evidence="6">The sequence shown here is derived from an EMBL/GenBank/DDBJ whole genome shotgun (WGS) entry which is preliminary data.</text>
</comment>
<dbReference type="Pfam" id="PF00134">
    <property type="entry name" value="Cyclin_N"/>
    <property type="match status" value="1"/>
</dbReference>